<organism evidence="8 9">
    <name type="scientific">Cutibacterium porci</name>
    <dbReference type="NCBI Taxonomy" id="2605781"/>
    <lineage>
        <taxon>Bacteria</taxon>
        <taxon>Bacillati</taxon>
        <taxon>Actinomycetota</taxon>
        <taxon>Actinomycetes</taxon>
        <taxon>Propionibacteriales</taxon>
        <taxon>Propionibacteriaceae</taxon>
        <taxon>Cutibacterium</taxon>
    </lineage>
</organism>
<keyword evidence="2" id="KW-1003">Cell membrane</keyword>
<dbReference type="InterPro" id="IPR027379">
    <property type="entry name" value="CLS_N"/>
</dbReference>
<accession>A0A7K0J3K1</accession>
<evidence type="ECO:0000256" key="2">
    <source>
        <dbReference type="ARBA" id="ARBA00022475"/>
    </source>
</evidence>
<feature type="domain" description="Cardiolipin synthase N-terminal" evidence="7">
    <location>
        <begin position="20"/>
        <end position="63"/>
    </location>
</feature>
<evidence type="ECO:0000256" key="1">
    <source>
        <dbReference type="ARBA" id="ARBA00004651"/>
    </source>
</evidence>
<feature type="transmembrane region" description="Helical" evidence="6">
    <location>
        <begin position="6"/>
        <end position="30"/>
    </location>
</feature>
<gene>
    <name evidence="8" type="ORF">FYJ43_00125</name>
</gene>
<evidence type="ECO:0000256" key="5">
    <source>
        <dbReference type="ARBA" id="ARBA00023136"/>
    </source>
</evidence>
<name>A0A7K0J3K1_9ACTN</name>
<comment type="caution">
    <text evidence="8">The sequence shown here is derived from an EMBL/GenBank/DDBJ whole genome shotgun (WGS) entry which is preliminary data.</text>
</comment>
<keyword evidence="3 6" id="KW-0812">Transmembrane</keyword>
<feature type="transmembrane region" description="Helical" evidence="6">
    <location>
        <begin position="42"/>
        <end position="61"/>
    </location>
</feature>
<evidence type="ECO:0000313" key="8">
    <source>
        <dbReference type="EMBL" id="MSS44498.1"/>
    </source>
</evidence>
<keyword evidence="4 6" id="KW-1133">Transmembrane helix</keyword>
<dbReference type="Pfam" id="PF13396">
    <property type="entry name" value="PLDc_N"/>
    <property type="match status" value="1"/>
</dbReference>
<reference evidence="8 9" key="1">
    <citation type="submission" date="2019-08" db="EMBL/GenBank/DDBJ databases">
        <title>In-depth cultivation of the pig gut microbiome towards novel bacterial diversity and tailored functional studies.</title>
        <authorList>
            <person name="Wylensek D."/>
            <person name="Hitch T.C.A."/>
            <person name="Clavel T."/>
        </authorList>
    </citation>
    <scope>NUCLEOTIDE SEQUENCE [LARGE SCALE GENOMIC DNA]</scope>
    <source>
        <strain evidence="8 9">WCA-380-WT-3A</strain>
    </source>
</reference>
<evidence type="ECO:0000313" key="9">
    <source>
        <dbReference type="Proteomes" id="UP000466104"/>
    </source>
</evidence>
<protein>
    <recommendedName>
        <fullName evidence="7">Cardiolipin synthase N-terminal domain-containing protein</fullName>
    </recommendedName>
</protein>
<evidence type="ECO:0000256" key="4">
    <source>
        <dbReference type="ARBA" id="ARBA00022989"/>
    </source>
</evidence>
<evidence type="ECO:0000256" key="6">
    <source>
        <dbReference type="SAM" id="Phobius"/>
    </source>
</evidence>
<dbReference type="AlphaFoldDB" id="A0A7K0J3K1"/>
<dbReference type="GO" id="GO:0005886">
    <property type="term" value="C:plasma membrane"/>
    <property type="evidence" value="ECO:0007669"/>
    <property type="project" value="UniProtKB-SubCell"/>
</dbReference>
<keyword evidence="5 6" id="KW-0472">Membrane</keyword>
<evidence type="ECO:0000256" key="3">
    <source>
        <dbReference type="ARBA" id="ARBA00022692"/>
    </source>
</evidence>
<comment type="subcellular location">
    <subcellularLocation>
        <location evidence="1">Cell membrane</location>
        <topology evidence="1">Multi-pass membrane protein</topology>
    </subcellularLocation>
</comment>
<sequence length="68" mass="7269">MIASSLFLILFALGTVISGIVFVMSLLSILRADHLTGTGKTIWIVICFCFPVVGPVVWFIAGRNAALS</sequence>
<dbReference type="RefSeq" id="WP_154560927.1">
    <property type="nucleotide sequence ID" value="NZ_VUMG01000001.1"/>
</dbReference>
<evidence type="ECO:0000259" key="7">
    <source>
        <dbReference type="Pfam" id="PF13396"/>
    </source>
</evidence>
<proteinExistence type="predicted"/>
<dbReference type="EMBL" id="VUMG01000001">
    <property type="protein sequence ID" value="MSS44498.1"/>
    <property type="molecule type" value="Genomic_DNA"/>
</dbReference>
<dbReference type="Proteomes" id="UP000466104">
    <property type="component" value="Unassembled WGS sequence"/>
</dbReference>
<keyword evidence="9" id="KW-1185">Reference proteome</keyword>